<reference evidence="10 11" key="1">
    <citation type="journal article" date="2024" name="G3 (Bethesda)">
        <title>Genome assembly of Hibiscus sabdariffa L. provides insights into metabolisms of medicinal natural products.</title>
        <authorList>
            <person name="Kim T."/>
        </authorList>
    </citation>
    <scope>NUCLEOTIDE SEQUENCE [LARGE SCALE GENOMIC DNA]</scope>
    <source>
        <strain evidence="10">TK-2024</strain>
        <tissue evidence="10">Old leaves</tissue>
    </source>
</reference>
<dbReference type="Proteomes" id="UP001396334">
    <property type="component" value="Unassembled WGS sequence"/>
</dbReference>
<keyword evidence="5" id="KW-0863">Zinc-finger</keyword>
<dbReference type="EMBL" id="JBBPBN010000004">
    <property type="protein sequence ID" value="KAK9040856.1"/>
    <property type="molecule type" value="Genomic_DNA"/>
</dbReference>
<evidence type="ECO:0000256" key="7">
    <source>
        <dbReference type="ARBA" id="ARBA00023284"/>
    </source>
</evidence>
<evidence type="ECO:0000313" key="10">
    <source>
        <dbReference type="EMBL" id="KAK9040856.1"/>
    </source>
</evidence>
<dbReference type="NCBIfam" id="TIGR02189">
    <property type="entry name" value="GlrX-like_plant"/>
    <property type="match status" value="1"/>
</dbReference>
<evidence type="ECO:0000256" key="2">
    <source>
        <dbReference type="ARBA" id="ARBA00007568"/>
    </source>
</evidence>
<evidence type="ECO:0000256" key="8">
    <source>
        <dbReference type="SAM" id="MobiDB-lite"/>
    </source>
</evidence>
<dbReference type="PROSITE" id="PS51354">
    <property type="entry name" value="GLUTAREDOXIN_2"/>
    <property type="match status" value="1"/>
</dbReference>
<dbReference type="InterPro" id="IPR011124">
    <property type="entry name" value="Znf_CW"/>
</dbReference>
<feature type="compositionally biased region" description="Basic and acidic residues" evidence="8">
    <location>
        <begin position="259"/>
        <end position="290"/>
    </location>
</feature>
<evidence type="ECO:0000256" key="6">
    <source>
        <dbReference type="ARBA" id="ARBA00022833"/>
    </source>
</evidence>
<comment type="caution">
    <text evidence="10">The sequence shown here is derived from an EMBL/GenBank/DDBJ whole genome shotgun (WGS) entry which is preliminary data.</text>
</comment>
<evidence type="ECO:0000259" key="9">
    <source>
        <dbReference type="PROSITE" id="PS51050"/>
    </source>
</evidence>
<evidence type="ECO:0000256" key="3">
    <source>
        <dbReference type="ARBA" id="ARBA00022490"/>
    </source>
</evidence>
<dbReference type="SUPFAM" id="SSF52833">
    <property type="entry name" value="Thioredoxin-like"/>
    <property type="match status" value="1"/>
</dbReference>
<feature type="region of interest" description="Disordered" evidence="8">
    <location>
        <begin position="516"/>
        <end position="537"/>
    </location>
</feature>
<feature type="region of interest" description="Disordered" evidence="8">
    <location>
        <begin position="251"/>
        <end position="313"/>
    </location>
</feature>
<feature type="compositionally biased region" description="Polar residues" evidence="8">
    <location>
        <begin position="516"/>
        <end position="531"/>
    </location>
</feature>
<keyword evidence="7" id="KW-0676">Redox-active center</keyword>
<feature type="domain" description="CW-type" evidence="9">
    <location>
        <begin position="440"/>
        <end position="493"/>
    </location>
</feature>
<comment type="subcellular location">
    <subcellularLocation>
        <location evidence="1">Cytoplasm</location>
    </subcellularLocation>
</comment>
<dbReference type="Gene3D" id="3.40.30.10">
    <property type="entry name" value="Glutaredoxin"/>
    <property type="match status" value="1"/>
</dbReference>
<organism evidence="10 11">
    <name type="scientific">Hibiscus sabdariffa</name>
    <name type="common">roselle</name>
    <dbReference type="NCBI Taxonomy" id="183260"/>
    <lineage>
        <taxon>Eukaryota</taxon>
        <taxon>Viridiplantae</taxon>
        <taxon>Streptophyta</taxon>
        <taxon>Embryophyta</taxon>
        <taxon>Tracheophyta</taxon>
        <taxon>Spermatophyta</taxon>
        <taxon>Magnoliopsida</taxon>
        <taxon>eudicotyledons</taxon>
        <taxon>Gunneridae</taxon>
        <taxon>Pentapetalae</taxon>
        <taxon>rosids</taxon>
        <taxon>malvids</taxon>
        <taxon>Malvales</taxon>
        <taxon>Malvaceae</taxon>
        <taxon>Malvoideae</taxon>
        <taxon>Hibiscus</taxon>
    </lineage>
</organism>
<keyword evidence="4" id="KW-0479">Metal-binding</keyword>
<dbReference type="Gene3D" id="3.30.40.100">
    <property type="match status" value="1"/>
</dbReference>
<dbReference type="CDD" id="cd03419">
    <property type="entry name" value="GRX_GRXh_1_2_like"/>
    <property type="match status" value="1"/>
</dbReference>
<dbReference type="InterPro" id="IPR011905">
    <property type="entry name" value="GlrX-like_pln_2"/>
</dbReference>
<evidence type="ECO:0000256" key="4">
    <source>
        <dbReference type="ARBA" id="ARBA00022723"/>
    </source>
</evidence>
<keyword evidence="3" id="KW-0963">Cytoplasm</keyword>
<evidence type="ECO:0000313" key="11">
    <source>
        <dbReference type="Proteomes" id="UP001396334"/>
    </source>
</evidence>
<keyword evidence="6" id="KW-0862">Zinc</keyword>
<dbReference type="Pfam" id="PF00462">
    <property type="entry name" value="Glutaredoxin"/>
    <property type="match status" value="1"/>
</dbReference>
<dbReference type="Pfam" id="PF07496">
    <property type="entry name" value="zf-CW"/>
    <property type="match status" value="1"/>
</dbReference>
<dbReference type="InterPro" id="IPR036249">
    <property type="entry name" value="Thioredoxin-like_sf"/>
</dbReference>
<sequence length="537" mass="58719">MEVVTRMVEDRPVVIFSRATCCMSHTIKTLISGFGANPTVYELDQLQEGQQVERALQRMGCKPSVPAVFIGQQLIGGPNQIMTLQSISLYTVFEAAQLVEEPCELQPRAIVGASPEQPRYLTFWRARPPQGGVVVPAAGHQGSTSHLAGGEVAQVKLQQQLSAAVYMALTTKEIAAKGNHDVAMEDLLEPILTQEIERENPRDGSSRKVLEEQKISVLDDISDYAGKDGYSKTDKTYDSVKAVSKTVKGGKALNSESLDPPKQRICQRDASHEQDNIPAKEHNSYGEKGKPKSSQGNGSLATEVPKENSRVGSSLMLKNTQTANVNNYTNKRESGNKKLERLFQKAEDWYGDSFGDIGESEQEENQTSSLEIRSEDWLKEAHKIEKTTSSVNSAHSDRLSGKKTEDLLATKSYPRTTVDGSSNSANVNVAGTSLAAAAPVLIIENWVHCDKCQKWRLLPININPADLPEKWLCSMLNWLPGMNHCNVAEVETTKAVFALYQVPAVGSLTNLQNGTTPLKKNIQPSVPSGSQARGHHG</sequence>
<evidence type="ECO:0000256" key="5">
    <source>
        <dbReference type="ARBA" id="ARBA00022771"/>
    </source>
</evidence>
<keyword evidence="11" id="KW-1185">Reference proteome</keyword>
<gene>
    <name evidence="10" type="ORF">V6N11_015992</name>
</gene>
<dbReference type="PANTHER" id="PTHR46524:SF7">
    <property type="entry name" value="CW-TYPE ZINC FINGER"/>
    <property type="match status" value="1"/>
</dbReference>
<name>A0ABR2TTP3_9ROSI</name>
<dbReference type="PANTHER" id="PTHR46524">
    <property type="entry name" value="CW-TYPE ZINC FINGER"/>
    <property type="match status" value="1"/>
</dbReference>
<dbReference type="InterPro" id="IPR002109">
    <property type="entry name" value="Glutaredoxin"/>
</dbReference>
<dbReference type="InterPro" id="IPR055300">
    <property type="entry name" value="CWZF3/5/7"/>
</dbReference>
<proteinExistence type="inferred from homology"/>
<comment type="similarity">
    <text evidence="2">Belongs to the glutaredoxin family. CC-type subfamily.</text>
</comment>
<protein>
    <recommendedName>
        <fullName evidence="9">CW-type domain-containing protein</fullName>
    </recommendedName>
</protein>
<dbReference type="PROSITE" id="PS51050">
    <property type="entry name" value="ZF_CW"/>
    <property type="match status" value="1"/>
</dbReference>
<accession>A0ABR2TTP3</accession>
<evidence type="ECO:0000256" key="1">
    <source>
        <dbReference type="ARBA" id="ARBA00004496"/>
    </source>
</evidence>